<gene>
    <name evidence="1" type="ORF">Scep_026762</name>
</gene>
<sequence length="52" mass="6148">MDEYLSEPEKTLEVFSHEPDITIAQNKDDEVEKEVEVISERLEEPQIENKED</sequence>
<organism evidence="1 2">
    <name type="scientific">Stephania cephalantha</name>
    <dbReference type="NCBI Taxonomy" id="152367"/>
    <lineage>
        <taxon>Eukaryota</taxon>
        <taxon>Viridiplantae</taxon>
        <taxon>Streptophyta</taxon>
        <taxon>Embryophyta</taxon>
        <taxon>Tracheophyta</taxon>
        <taxon>Spermatophyta</taxon>
        <taxon>Magnoliopsida</taxon>
        <taxon>Ranunculales</taxon>
        <taxon>Menispermaceae</taxon>
        <taxon>Menispermoideae</taxon>
        <taxon>Cissampelideae</taxon>
        <taxon>Stephania</taxon>
    </lineage>
</organism>
<dbReference type="EMBL" id="JBBNAG010000011">
    <property type="protein sequence ID" value="KAK9095293.1"/>
    <property type="molecule type" value="Genomic_DNA"/>
</dbReference>
<dbReference type="Proteomes" id="UP001419268">
    <property type="component" value="Unassembled WGS sequence"/>
</dbReference>
<accession>A0AAP0HNG9</accession>
<proteinExistence type="predicted"/>
<comment type="caution">
    <text evidence="1">The sequence shown here is derived from an EMBL/GenBank/DDBJ whole genome shotgun (WGS) entry which is preliminary data.</text>
</comment>
<dbReference type="AlphaFoldDB" id="A0AAP0HNG9"/>
<evidence type="ECO:0000313" key="2">
    <source>
        <dbReference type="Proteomes" id="UP001419268"/>
    </source>
</evidence>
<name>A0AAP0HNG9_9MAGN</name>
<protein>
    <submittedName>
        <fullName evidence="1">Uncharacterized protein</fullName>
    </submittedName>
</protein>
<keyword evidence="2" id="KW-1185">Reference proteome</keyword>
<evidence type="ECO:0000313" key="1">
    <source>
        <dbReference type="EMBL" id="KAK9095293.1"/>
    </source>
</evidence>
<reference evidence="1 2" key="1">
    <citation type="submission" date="2024-01" db="EMBL/GenBank/DDBJ databases">
        <title>Genome assemblies of Stephania.</title>
        <authorList>
            <person name="Yang L."/>
        </authorList>
    </citation>
    <scope>NUCLEOTIDE SEQUENCE [LARGE SCALE GENOMIC DNA]</scope>
    <source>
        <strain evidence="1">JXDWG</strain>
        <tissue evidence="1">Leaf</tissue>
    </source>
</reference>